<proteinExistence type="predicted"/>
<comment type="caution">
    <text evidence="1">The sequence shown here is derived from an EMBL/GenBank/DDBJ whole genome shotgun (WGS) entry which is preliminary data.</text>
</comment>
<accession>A0A5B7DS64</accession>
<dbReference type="Proteomes" id="UP000324222">
    <property type="component" value="Unassembled WGS sequence"/>
</dbReference>
<evidence type="ECO:0000313" key="1">
    <source>
        <dbReference type="EMBL" id="MPC24502.1"/>
    </source>
</evidence>
<sequence>MKTTRKRKSLTKKTFSYAVHWIESYETNAVQAYCKSSLVGIEGSEKPATSPNCRGGRESVGLKLGKKMSGVLFYIVSKVKHTTNNNNNKQLQEDKDS</sequence>
<dbReference type="AlphaFoldDB" id="A0A5B7DS64"/>
<name>A0A5B7DS64_PORTR</name>
<protein>
    <submittedName>
        <fullName evidence="1">Uncharacterized protein</fullName>
    </submittedName>
</protein>
<reference evidence="1 2" key="1">
    <citation type="submission" date="2019-05" db="EMBL/GenBank/DDBJ databases">
        <title>Another draft genome of Portunus trituberculatus and its Hox gene families provides insights of decapod evolution.</title>
        <authorList>
            <person name="Jeong J.-H."/>
            <person name="Song I."/>
            <person name="Kim S."/>
            <person name="Choi T."/>
            <person name="Kim D."/>
            <person name="Ryu S."/>
            <person name="Kim W."/>
        </authorList>
    </citation>
    <scope>NUCLEOTIDE SEQUENCE [LARGE SCALE GENOMIC DNA]</scope>
    <source>
        <tissue evidence="1">Muscle</tissue>
    </source>
</reference>
<evidence type="ECO:0000313" key="2">
    <source>
        <dbReference type="Proteomes" id="UP000324222"/>
    </source>
</evidence>
<gene>
    <name evidence="1" type="ORF">E2C01_017584</name>
</gene>
<organism evidence="1 2">
    <name type="scientific">Portunus trituberculatus</name>
    <name type="common">Swimming crab</name>
    <name type="synonym">Neptunus trituberculatus</name>
    <dbReference type="NCBI Taxonomy" id="210409"/>
    <lineage>
        <taxon>Eukaryota</taxon>
        <taxon>Metazoa</taxon>
        <taxon>Ecdysozoa</taxon>
        <taxon>Arthropoda</taxon>
        <taxon>Crustacea</taxon>
        <taxon>Multicrustacea</taxon>
        <taxon>Malacostraca</taxon>
        <taxon>Eumalacostraca</taxon>
        <taxon>Eucarida</taxon>
        <taxon>Decapoda</taxon>
        <taxon>Pleocyemata</taxon>
        <taxon>Brachyura</taxon>
        <taxon>Eubrachyura</taxon>
        <taxon>Portunoidea</taxon>
        <taxon>Portunidae</taxon>
        <taxon>Portuninae</taxon>
        <taxon>Portunus</taxon>
    </lineage>
</organism>
<keyword evidence="2" id="KW-1185">Reference proteome</keyword>
<dbReference type="EMBL" id="VSRR010001338">
    <property type="protein sequence ID" value="MPC24502.1"/>
    <property type="molecule type" value="Genomic_DNA"/>
</dbReference>